<name>Q22X68_TETTS</name>
<dbReference type="Proteomes" id="UP000009168">
    <property type="component" value="Unassembled WGS sequence"/>
</dbReference>
<keyword evidence="2" id="KW-0812">Transmembrane</keyword>
<evidence type="ECO:0000256" key="1">
    <source>
        <dbReference type="SAM" id="Coils"/>
    </source>
</evidence>
<dbReference type="InParanoid" id="Q22X68"/>
<keyword evidence="2" id="KW-0472">Membrane</keyword>
<dbReference type="KEGG" id="tet:TTHERM_00632850"/>
<protein>
    <submittedName>
        <fullName evidence="3">AMP-binding enzyme family protein</fullName>
    </submittedName>
</protein>
<accession>Q22X68</accession>
<dbReference type="EMBL" id="GG662809">
    <property type="protein sequence ID" value="EAR89778.2"/>
    <property type="molecule type" value="Genomic_DNA"/>
</dbReference>
<dbReference type="HOGENOM" id="CLU_013044_0_0_1"/>
<dbReference type="RefSeq" id="XP_001010023.2">
    <property type="nucleotide sequence ID" value="XM_001010023.2"/>
</dbReference>
<dbReference type="OrthoDB" id="298611at2759"/>
<dbReference type="GeneID" id="7826181"/>
<proteinExistence type="predicted"/>
<feature type="transmembrane region" description="Helical" evidence="2">
    <location>
        <begin position="309"/>
        <end position="331"/>
    </location>
</feature>
<dbReference type="AlphaFoldDB" id="Q22X68"/>
<keyword evidence="2" id="KW-1133">Transmembrane helix</keyword>
<evidence type="ECO:0000313" key="4">
    <source>
        <dbReference type="Proteomes" id="UP000009168"/>
    </source>
</evidence>
<organism evidence="3 4">
    <name type="scientific">Tetrahymena thermophila (strain SB210)</name>
    <dbReference type="NCBI Taxonomy" id="312017"/>
    <lineage>
        <taxon>Eukaryota</taxon>
        <taxon>Sar</taxon>
        <taxon>Alveolata</taxon>
        <taxon>Ciliophora</taxon>
        <taxon>Intramacronucleata</taxon>
        <taxon>Oligohymenophorea</taxon>
        <taxon>Hymenostomatida</taxon>
        <taxon>Tetrahymenina</taxon>
        <taxon>Tetrahymenidae</taxon>
        <taxon>Tetrahymena</taxon>
    </lineage>
</organism>
<gene>
    <name evidence="3" type="ORF">TTHERM_00632850</name>
</gene>
<keyword evidence="1" id="KW-0175">Coiled coil</keyword>
<reference evidence="4" key="1">
    <citation type="journal article" date="2006" name="PLoS Biol.">
        <title>Macronuclear genome sequence of the ciliate Tetrahymena thermophila, a model eukaryote.</title>
        <authorList>
            <person name="Eisen J.A."/>
            <person name="Coyne R.S."/>
            <person name="Wu M."/>
            <person name="Wu D."/>
            <person name="Thiagarajan M."/>
            <person name="Wortman J.R."/>
            <person name="Badger J.H."/>
            <person name="Ren Q."/>
            <person name="Amedeo P."/>
            <person name="Jones K.M."/>
            <person name="Tallon L.J."/>
            <person name="Delcher A.L."/>
            <person name="Salzberg S.L."/>
            <person name="Silva J.C."/>
            <person name="Haas B.J."/>
            <person name="Majoros W.H."/>
            <person name="Farzad M."/>
            <person name="Carlton J.M."/>
            <person name="Smith R.K. Jr."/>
            <person name="Garg J."/>
            <person name="Pearlman R.E."/>
            <person name="Karrer K.M."/>
            <person name="Sun L."/>
            <person name="Manning G."/>
            <person name="Elde N.C."/>
            <person name="Turkewitz A.P."/>
            <person name="Asai D.J."/>
            <person name="Wilkes D.E."/>
            <person name="Wang Y."/>
            <person name="Cai H."/>
            <person name="Collins K."/>
            <person name="Stewart B.A."/>
            <person name="Lee S.R."/>
            <person name="Wilamowska K."/>
            <person name="Weinberg Z."/>
            <person name="Ruzzo W.L."/>
            <person name="Wloga D."/>
            <person name="Gaertig J."/>
            <person name="Frankel J."/>
            <person name="Tsao C.-C."/>
            <person name="Gorovsky M.A."/>
            <person name="Keeling P.J."/>
            <person name="Waller R.F."/>
            <person name="Patron N.J."/>
            <person name="Cherry J.M."/>
            <person name="Stover N.A."/>
            <person name="Krieger C.J."/>
            <person name="del Toro C."/>
            <person name="Ryder H.F."/>
            <person name="Williamson S.C."/>
            <person name="Barbeau R.A."/>
            <person name="Hamilton E.P."/>
            <person name="Orias E."/>
        </authorList>
    </citation>
    <scope>NUCLEOTIDE SEQUENCE [LARGE SCALE GENOMIC DNA]</scope>
    <source>
        <strain evidence="4">SB210</strain>
    </source>
</reference>
<feature type="coiled-coil region" evidence="1">
    <location>
        <begin position="379"/>
        <end position="406"/>
    </location>
</feature>
<feature type="transmembrane region" description="Helical" evidence="2">
    <location>
        <begin position="28"/>
        <end position="49"/>
    </location>
</feature>
<evidence type="ECO:0000313" key="3">
    <source>
        <dbReference type="EMBL" id="EAR89778.2"/>
    </source>
</evidence>
<sequence>MMICSKLDLFSSQFTFNVGGQHHKKGTLFGSFTSILIVIAMVSYSIYLFRQYDLNQIQPNYKSQNFITEETITIDLNSDLIGFRFEHSLNKSIDILEKENGKTYVVFLAYFLNQDENENTMIPLDIIKCSSKNLKGYYCLDFTKVSDIALTLNSNQGVLSQIKIFTYGCLDIDAQKKYVPDNCASQAEIDYIINAVDGGIKFRLYTSQFNTQTRKIQTNYRTFFIYTMYSAQILSTFKAQKQVTSVTQGMLIQDVEAFSSPLEYDLQNQTLSRSDCIAYAGVSYYSQVAFLVDEMYQEIQIQYPTLPQVLALVNGVFTLLMISGVLCRAISKRSIKKDFMMLFLQSIYPGSYLKMLKSMNLHQGISQTLQNKNVDQIEARKKEVKKVEKKSSLDEIEEKIEGETNKIPSFFQKQKLFGFMRQASNQKVNHHGSCQNLNNVSNTMSSSPIKQNAKNSLIVMQQEQFLFEKSNRKSQTNLLVENQSLPNQFQDNQECLKKSESNILSFSDKALSVNSIQKMFSNIKPNQTKEINTETNQNNSNQLQKFNLVNNFNFSEKIRRIIFGYKCCNKKEYLKSKGINQQMVKLVENQVNKGLDILQVYQDIILLKKAIMMILTKDQLASLQLIGCSSDYLNSNLSHCGCLSVEDQQNLSYYEQQFSISQSSQLQNQHIQQFLSRCQNNQSLSEIDYRIFTSICKDFNE</sequence>
<keyword evidence="4" id="KW-1185">Reference proteome</keyword>
<evidence type="ECO:0000256" key="2">
    <source>
        <dbReference type="SAM" id="Phobius"/>
    </source>
</evidence>